<evidence type="ECO:0000256" key="2">
    <source>
        <dbReference type="SAM" id="MobiDB-lite"/>
    </source>
</evidence>
<keyword evidence="3" id="KW-1133">Transmembrane helix</keyword>
<accession>A0A8S5M8B8</accession>
<sequence length="171" mass="19717">MRKILYLLLALLLLTGCRSKKSNLTEHREEQRSERKEVKDSATHIEKSQKVATFELQQSQSYEITLESDKDEMGNSKDLYFTRMRDGSNEALVIRGGKATIHINQNNNQALTQEDTITQESTTTSQQKATIVQEQRQTTKSQKQVSALPWWLIASTLLLGLLIFIFIRFKR</sequence>
<keyword evidence="1" id="KW-0732">Signal</keyword>
<dbReference type="PROSITE" id="PS51257">
    <property type="entry name" value="PROKAR_LIPOPROTEIN"/>
    <property type="match status" value="1"/>
</dbReference>
<keyword evidence="3" id="KW-0472">Membrane</keyword>
<keyword evidence="3" id="KW-0812">Transmembrane</keyword>
<feature type="transmembrane region" description="Helical" evidence="3">
    <location>
        <begin position="148"/>
        <end position="167"/>
    </location>
</feature>
<feature type="region of interest" description="Disordered" evidence="2">
    <location>
        <begin position="22"/>
        <end position="44"/>
    </location>
</feature>
<reference evidence="4" key="1">
    <citation type="journal article" date="2021" name="Proc. Natl. Acad. Sci. U.S.A.">
        <title>A Catalog of Tens of Thousands of Viruses from Human Metagenomes Reveals Hidden Associations with Chronic Diseases.</title>
        <authorList>
            <person name="Tisza M.J."/>
            <person name="Buck C.B."/>
        </authorList>
    </citation>
    <scope>NUCLEOTIDE SEQUENCE</scope>
    <source>
        <strain evidence="4">CtGkF12</strain>
    </source>
</reference>
<evidence type="ECO:0000256" key="3">
    <source>
        <dbReference type="SAM" id="Phobius"/>
    </source>
</evidence>
<dbReference type="Pfam" id="PF08139">
    <property type="entry name" value="LPAM_1"/>
    <property type="match status" value="1"/>
</dbReference>
<proteinExistence type="predicted"/>
<name>A0A8S5M8B8_9CAUD</name>
<protein>
    <submittedName>
        <fullName evidence="4">Lipoprotein</fullName>
    </submittedName>
</protein>
<dbReference type="EMBL" id="BK014844">
    <property type="protein sequence ID" value="DAD78478.1"/>
    <property type="molecule type" value="Genomic_DNA"/>
</dbReference>
<keyword evidence="4" id="KW-0449">Lipoprotein</keyword>
<evidence type="ECO:0000313" key="4">
    <source>
        <dbReference type="EMBL" id="DAD78478.1"/>
    </source>
</evidence>
<feature type="compositionally biased region" description="Basic and acidic residues" evidence="2">
    <location>
        <begin position="23"/>
        <end position="44"/>
    </location>
</feature>
<evidence type="ECO:0000256" key="1">
    <source>
        <dbReference type="ARBA" id="ARBA00022729"/>
    </source>
</evidence>
<dbReference type="InterPro" id="IPR012640">
    <property type="entry name" value="Membr_lipoprot_lipid_attach_CS"/>
</dbReference>
<organism evidence="4">
    <name type="scientific">Siphoviridae sp. ctGkF12</name>
    <dbReference type="NCBI Taxonomy" id="2826224"/>
    <lineage>
        <taxon>Viruses</taxon>
        <taxon>Duplodnaviria</taxon>
        <taxon>Heunggongvirae</taxon>
        <taxon>Uroviricota</taxon>
        <taxon>Caudoviricetes</taxon>
    </lineage>
</organism>